<organism evidence="1 2">
    <name type="scientific">Oryza sativa subsp. japonica</name>
    <name type="common">Rice</name>
    <dbReference type="NCBI Taxonomy" id="39947"/>
    <lineage>
        <taxon>Eukaryota</taxon>
        <taxon>Viridiplantae</taxon>
        <taxon>Streptophyta</taxon>
        <taxon>Embryophyta</taxon>
        <taxon>Tracheophyta</taxon>
        <taxon>Spermatophyta</taxon>
        <taxon>Magnoliopsida</taxon>
        <taxon>Liliopsida</taxon>
        <taxon>Poales</taxon>
        <taxon>Poaceae</taxon>
        <taxon>BOP clade</taxon>
        <taxon>Oryzoideae</taxon>
        <taxon>Oryzeae</taxon>
        <taxon>Oryzinae</taxon>
        <taxon>Oryza</taxon>
        <taxon>Oryza sativa</taxon>
    </lineage>
</organism>
<dbReference type="AlphaFoldDB" id="Q75KW1"/>
<reference evidence="2" key="1">
    <citation type="journal article" date="2005" name="Nature">
        <title>The map-based sequence of the rice genome.</title>
        <authorList>
            <consortium name="International rice genome sequencing project (IRGSP)"/>
            <person name="Matsumoto T."/>
            <person name="Wu J."/>
            <person name="Kanamori H."/>
            <person name="Katayose Y."/>
            <person name="Fujisawa M."/>
            <person name="Namiki N."/>
            <person name="Mizuno H."/>
            <person name="Yamamoto K."/>
            <person name="Antonio B.A."/>
            <person name="Baba T."/>
            <person name="Sakata K."/>
            <person name="Nagamura Y."/>
            <person name="Aoki H."/>
            <person name="Arikawa K."/>
            <person name="Arita K."/>
            <person name="Bito T."/>
            <person name="Chiden Y."/>
            <person name="Fujitsuka N."/>
            <person name="Fukunaka R."/>
            <person name="Hamada M."/>
            <person name="Harada C."/>
            <person name="Hayashi A."/>
            <person name="Hijishita S."/>
            <person name="Honda M."/>
            <person name="Hosokawa S."/>
            <person name="Ichikawa Y."/>
            <person name="Idonuma A."/>
            <person name="Iijima M."/>
            <person name="Ikeda M."/>
            <person name="Ikeno M."/>
            <person name="Ito K."/>
            <person name="Ito S."/>
            <person name="Ito T."/>
            <person name="Ito Y."/>
            <person name="Ito Y."/>
            <person name="Iwabuchi A."/>
            <person name="Kamiya K."/>
            <person name="Karasawa W."/>
            <person name="Kurita K."/>
            <person name="Katagiri S."/>
            <person name="Kikuta A."/>
            <person name="Kobayashi H."/>
            <person name="Kobayashi N."/>
            <person name="Machita K."/>
            <person name="Maehara T."/>
            <person name="Masukawa M."/>
            <person name="Mizubayashi T."/>
            <person name="Mukai Y."/>
            <person name="Nagasaki H."/>
            <person name="Nagata Y."/>
            <person name="Naito S."/>
            <person name="Nakashima M."/>
            <person name="Nakama Y."/>
            <person name="Nakamichi Y."/>
            <person name="Nakamura M."/>
            <person name="Meguro A."/>
            <person name="Negishi M."/>
            <person name="Ohta I."/>
            <person name="Ohta T."/>
            <person name="Okamoto M."/>
            <person name="Ono N."/>
            <person name="Saji S."/>
            <person name="Sakaguchi M."/>
            <person name="Sakai K."/>
            <person name="Shibata M."/>
            <person name="Shimokawa T."/>
            <person name="Song J."/>
            <person name="Takazaki Y."/>
            <person name="Terasawa K."/>
            <person name="Tsugane M."/>
            <person name="Tsuji K."/>
            <person name="Ueda S."/>
            <person name="Waki K."/>
            <person name="Yamagata H."/>
            <person name="Yamamoto M."/>
            <person name="Yamamoto S."/>
            <person name="Yamane H."/>
            <person name="Yoshiki S."/>
            <person name="Yoshihara R."/>
            <person name="Yukawa K."/>
            <person name="Zhong H."/>
            <person name="Yano M."/>
            <person name="Yuan Q."/>
            <person name="Ouyang S."/>
            <person name="Liu J."/>
            <person name="Jones K.M."/>
            <person name="Gansberger K."/>
            <person name="Moffat K."/>
            <person name="Hill J."/>
            <person name="Bera J."/>
            <person name="Fadrosh D."/>
            <person name="Jin S."/>
            <person name="Johri S."/>
            <person name="Kim M."/>
            <person name="Overton L."/>
            <person name="Reardon M."/>
            <person name="Tsitrin T."/>
            <person name="Vuong H."/>
            <person name="Weaver B."/>
            <person name="Ciecko A."/>
            <person name="Tallon L."/>
            <person name="Jackson J."/>
            <person name="Pai G."/>
            <person name="Aken S.V."/>
            <person name="Utterback T."/>
            <person name="Reidmuller S."/>
            <person name="Feldblyum T."/>
            <person name="Hsiao J."/>
            <person name="Zismann V."/>
            <person name="Iobst S."/>
            <person name="de Vazeille A.R."/>
            <person name="Buell C.R."/>
            <person name="Ying K."/>
            <person name="Li Y."/>
            <person name="Lu T."/>
            <person name="Huang Y."/>
            <person name="Zhao Q."/>
            <person name="Feng Q."/>
            <person name="Zhang L."/>
            <person name="Zhu J."/>
            <person name="Weng Q."/>
            <person name="Mu J."/>
            <person name="Lu Y."/>
            <person name="Fan D."/>
            <person name="Liu Y."/>
            <person name="Guan J."/>
            <person name="Zhang Y."/>
            <person name="Yu S."/>
            <person name="Liu X."/>
            <person name="Zhang Y."/>
            <person name="Hong G."/>
            <person name="Han B."/>
            <person name="Choisne N."/>
            <person name="Demange N."/>
            <person name="Orjeda G."/>
            <person name="Samain S."/>
            <person name="Cattolico L."/>
            <person name="Pelletier E."/>
            <person name="Couloux A."/>
            <person name="Segurens B."/>
            <person name="Wincker P."/>
            <person name="D'Hont A."/>
            <person name="Scarpelli C."/>
            <person name="Weissenbach J."/>
            <person name="Salanoubat M."/>
            <person name="Quetier F."/>
            <person name="Yu Y."/>
            <person name="Kim H.R."/>
            <person name="Rambo T."/>
            <person name="Currie J."/>
            <person name="Collura K."/>
            <person name="Luo M."/>
            <person name="Yang T."/>
            <person name="Ammiraju J.S.S."/>
            <person name="Engler F."/>
            <person name="Soderlund C."/>
            <person name="Wing R.A."/>
            <person name="Palmer L.E."/>
            <person name="de la Bastide M."/>
            <person name="Spiegel L."/>
            <person name="Nascimento L."/>
            <person name="Zutavern T."/>
            <person name="O'Shaughnessy A."/>
            <person name="Dike S."/>
            <person name="Dedhia N."/>
            <person name="Preston R."/>
            <person name="Balija V."/>
            <person name="McCombie W.R."/>
            <person name="Chow T."/>
            <person name="Chen H."/>
            <person name="Chung M."/>
            <person name="Chen C."/>
            <person name="Shaw J."/>
            <person name="Wu H."/>
            <person name="Hsiao K."/>
            <person name="Chao Y."/>
            <person name="Chu M."/>
            <person name="Cheng C."/>
            <person name="Hour A."/>
            <person name="Lee P."/>
            <person name="Lin S."/>
            <person name="Lin Y."/>
            <person name="Liou J."/>
            <person name="Liu S."/>
            <person name="Hsing Y."/>
            <person name="Raghuvanshi S."/>
            <person name="Mohanty A."/>
            <person name="Bharti A.K."/>
            <person name="Gaur A."/>
            <person name="Gupta V."/>
            <person name="Kumar D."/>
            <person name="Ravi V."/>
            <person name="Vij S."/>
            <person name="Kapur A."/>
            <person name="Khurana P."/>
            <person name="Khurana P."/>
            <person name="Khurana J.P."/>
            <person name="Tyagi A.K."/>
            <person name="Gaikwad K."/>
            <person name="Singh A."/>
            <person name="Dalal V."/>
            <person name="Srivastava S."/>
            <person name="Dixit A."/>
            <person name="Pal A.K."/>
            <person name="Ghazi I.A."/>
            <person name="Yadav M."/>
            <person name="Pandit A."/>
            <person name="Bhargava A."/>
            <person name="Sureshbabu K."/>
            <person name="Batra K."/>
            <person name="Sharma T.R."/>
            <person name="Mohapatra T."/>
            <person name="Singh N.K."/>
            <person name="Messing J."/>
            <person name="Nelson A.B."/>
            <person name="Fuks G."/>
            <person name="Kavchok S."/>
            <person name="Keizer G."/>
            <person name="Linton E."/>
            <person name="Llaca V."/>
            <person name="Song R."/>
            <person name="Tanyolac B."/>
            <person name="Young S."/>
            <person name="Ho-Il K."/>
            <person name="Hahn J.H."/>
            <person name="Sangsakoo G."/>
            <person name="Vanavichit A."/>
            <person name="de Mattos Luiz.A.T."/>
            <person name="Zimmer P.D."/>
            <person name="Malone G."/>
            <person name="Dellagostin O."/>
            <person name="de Oliveira A.C."/>
            <person name="Bevan M."/>
            <person name="Bancroft I."/>
            <person name="Minx P."/>
            <person name="Cordum H."/>
            <person name="Wilson R."/>
            <person name="Cheng Z."/>
            <person name="Jin W."/>
            <person name="Jiang J."/>
            <person name="Leong S.A."/>
            <person name="Iwama H."/>
            <person name="Gojobori T."/>
            <person name="Itoh T."/>
            <person name="Niimura Y."/>
            <person name="Fujii Y."/>
            <person name="Habara T."/>
            <person name="Sakai H."/>
            <person name="Sato Y."/>
            <person name="Wilson G."/>
            <person name="Kumar K."/>
            <person name="McCouch S."/>
            <person name="Juretic N."/>
            <person name="Hoen D."/>
            <person name="Wright S."/>
            <person name="Bruskiewich R."/>
            <person name="Bureau T."/>
            <person name="Miyao A."/>
            <person name="Hirochika H."/>
            <person name="Nishikawa T."/>
            <person name="Kadowaki K."/>
            <person name="Sugiura M."/>
            <person name="Burr B."/>
            <person name="Sasaki T."/>
        </authorList>
    </citation>
    <scope>NUCLEOTIDE SEQUENCE [LARGE SCALE GENOMIC DNA]</scope>
    <source>
        <strain evidence="2">cv. Nipponbare</strain>
    </source>
</reference>
<dbReference type="EMBL" id="AC096855">
    <property type="protein sequence ID" value="AAR87296.1"/>
    <property type="molecule type" value="Genomic_DNA"/>
</dbReference>
<dbReference type="Proteomes" id="UP000000763">
    <property type="component" value="Chromosome 3"/>
</dbReference>
<proteinExistence type="predicted"/>
<protein>
    <submittedName>
        <fullName evidence="1">Uncharacterized protein</fullName>
    </submittedName>
</protein>
<evidence type="ECO:0000313" key="1">
    <source>
        <dbReference type="EMBL" id="AAR87296.1"/>
    </source>
</evidence>
<reference evidence="2" key="2">
    <citation type="journal article" date="2008" name="Nucleic Acids Res.">
        <title>The rice annotation project database (RAP-DB): 2008 update.</title>
        <authorList>
            <consortium name="The rice annotation project (RAP)"/>
        </authorList>
    </citation>
    <scope>GENOME REANNOTATION</scope>
    <source>
        <strain evidence="2">cv. Nipponbare</strain>
    </source>
</reference>
<name>Q75KW1_ORYSJ</name>
<accession>Q75KW1</accession>
<gene>
    <name evidence="1" type="primary">OJ1365_D05.16</name>
</gene>
<sequence length="87" mass="9467">MARSRRARDPAAESPALAAETDLVVPVAGRKARIGCGGLRVRPMCAADLQLEDVRNIAGFVRSSILESVFEKHGKKTRKLFFESGKV</sequence>
<evidence type="ECO:0000313" key="2">
    <source>
        <dbReference type="Proteomes" id="UP000000763"/>
    </source>
</evidence>